<evidence type="ECO:0000259" key="1">
    <source>
        <dbReference type="Pfam" id="PF08885"/>
    </source>
</evidence>
<dbReference type="Proteomes" id="UP000613030">
    <property type="component" value="Unassembled WGS sequence"/>
</dbReference>
<dbReference type="InterPro" id="IPR014982">
    <property type="entry name" value="GSCFA"/>
</dbReference>
<name>A0ABS1KWB6_9BACT</name>
<gene>
    <name evidence="2" type="ORF">JI741_19950</name>
</gene>
<dbReference type="EMBL" id="JAERRB010000007">
    <property type="protein sequence ID" value="MBL0743517.1"/>
    <property type="molecule type" value="Genomic_DNA"/>
</dbReference>
<proteinExistence type="predicted"/>
<organism evidence="2 3">
    <name type="scientific">Chryseolinea lacunae</name>
    <dbReference type="NCBI Taxonomy" id="2801331"/>
    <lineage>
        <taxon>Bacteria</taxon>
        <taxon>Pseudomonadati</taxon>
        <taxon>Bacteroidota</taxon>
        <taxon>Cytophagia</taxon>
        <taxon>Cytophagales</taxon>
        <taxon>Fulvivirgaceae</taxon>
        <taxon>Chryseolinea</taxon>
    </lineage>
</organism>
<feature type="domain" description="GSCFA" evidence="1">
    <location>
        <begin position="22"/>
        <end position="258"/>
    </location>
</feature>
<keyword evidence="3" id="KW-1185">Reference proteome</keyword>
<sequence length="326" mass="37502">MEHFRTVVSIGPGHPDIRLHDKIITLGSCFAHSMGERMLLSKMNALANPFGVIYNPAAIHKAIRYALFNESVPQHTFLQNQDVFLNYDFHSDISAPSFDKLQHQIKDSLGAVHYFLRDTGWLILTYGTAWVYERKDTGEIVANCHKVPNHQFTKRLLTEAEITASFSALYAELLAFNPSLKVILTVSPVRHVKDTLELNSVSKAILRSACHNLTQRHSEVSYFPAFEIMMDDLRDYRFYKADMIHPTEVAEDYIWKAFGERYFTADLQKFLIRWRDIRAALAHKPFHPATAAHQQFLKDLLKKLEELKSTVPVETEINFVQSQLLP</sequence>
<evidence type="ECO:0000313" key="2">
    <source>
        <dbReference type="EMBL" id="MBL0743517.1"/>
    </source>
</evidence>
<dbReference type="SUPFAM" id="SSF52266">
    <property type="entry name" value="SGNH hydrolase"/>
    <property type="match status" value="1"/>
</dbReference>
<accession>A0ABS1KWB6</accession>
<protein>
    <submittedName>
        <fullName evidence="2">GSCFA domain-containing protein</fullName>
    </submittedName>
</protein>
<dbReference type="RefSeq" id="WP_202012859.1">
    <property type="nucleotide sequence ID" value="NZ_JAERRB010000007.1"/>
</dbReference>
<comment type="caution">
    <text evidence="2">The sequence shown here is derived from an EMBL/GenBank/DDBJ whole genome shotgun (WGS) entry which is preliminary data.</text>
</comment>
<evidence type="ECO:0000313" key="3">
    <source>
        <dbReference type="Proteomes" id="UP000613030"/>
    </source>
</evidence>
<reference evidence="2 3" key="1">
    <citation type="submission" date="2021-01" db="EMBL/GenBank/DDBJ databases">
        <title>Chryseolinea sp. Jin1 Genome sequencing and assembly.</title>
        <authorList>
            <person name="Kim I."/>
        </authorList>
    </citation>
    <scope>NUCLEOTIDE SEQUENCE [LARGE SCALE GENOMIC DNA]</scope>
    <source>
        <strain evidence="2 3">Jin1</strain>
    </source>
</reference>
<dbReference type="Pfam" id="PF08885">
    <property type="entry name" value="GSCFA"/>
    <property type="match status" value="1"/>
</dbReference>